<dbReference type="SUPFAM" id="SSF54975">
    <property type="entry name" value="Acylphosphatase/BLUF domain-like"/>
    <property type="match status" value="1"/>
</dbReference>
<dbReference type="AlphaFoldDB" id="A0A8C5S1Z7"/>
<dbReference type="Ensembl" id="ENSLLTT00000011902.1">
    <property type="protein sequence ID" value="ENSLLTP00000011447.1"/>
    <property type="gene ID" value="ENSLLTG00000008793.1"/>
</dbReference>
<protein>
    <recommendedName>
        <fullName evidence="3">Acylphosphatase</fullName>
    </recommendedName>
</protein>
<reference evidence="1" key="2">
    <citation type="submission" date="2025-09" db="UniProtKB">
        <authorList>
            <consortium name="Ensembl"/>
        </authorList>
    </citation>
    <scope>IDENTIFICATION</scope>
</reference>
<evidence type="ECO:0008006" key="3">
    <source>
        <dbReference type="Google" id="ProtNLM"/>
    </source>
</evidence>
<organism evidence="1 2">
    <name type="scientific">Laticauda laticaudata</name>
    <name type="common">Blue-ringed sea krait</name>
    <name type="synonym">Blue-lipped sea krait</name>
    <dbReference type="NCBI Taxonomy" id="8630"/>
    <lineage>
        <taxon>Eukaryota</taxon>
        <taxon>Metazoa</taxon>
        <taxon>Chordata</taxon>
        <taxon>Craniata</taxon>
        <taxon>Vertebrata</taxon>
        <taxon>Euteleostomi</taxon>
        <taxon>Lepidosauria</taxon>
        <taxon>Squamata</taxon>
        <taxon>Bifurcata</taxon>
        <taxon>Unidentata</taxon>
        <taxon>Episquamata</taxon>
        <taxon>Toxicofera</taxon>
        <taxon>Serpentes</taxon>
        <taxon>Colubroidea</taxon>
        <taxon>Elapidae</taxon>
        <taxon>Laticaudinae</taxon>
        <taxon>Laticauda</taxon>
    </lineage>
</organism>
<keyword evidence="2" id="KW-1185">Reference proteome</keyword>
<name>A0A8C5S1Z7_LATLA</name>
<sequence>MLKLKSWQVTHIYNDWDHVITICNLLTSKISGEYTEDKARKAGVVGWVKNTRQGTVTGQVQVHSLVCWLASNNAISCSNFKTMSVFSSSF</sequence>
<dbReference type="Proteomes" id="UP000694406">
    <property type="component" value="Unplaced"/>
</dbReference>
<proteinExistence type="predicted"/>
<evidence type="ECO:0000313" key="1">
    <source>
        <dbReference type="Ensembl" id="ENSLLTP00000011447.1"/>
    </source>
</evidence>
<dbReference type="InterPro" id="IPR036046">
    <property type="entry name" value="Acylphosphatase-like_dom_sf"/>
</dbReference>
<evidence type="ECO:0000313" key="2">
    <source>
        <dbReference type="Proteomes" id="UP000694406"/>
    </source>
</evidence>
<reference evidence="1" key="1">
    <citation type="submission" date="2025-08" db="UniProtKB">
        <authorList>
            <consortium name="Ensembl"/>
        </authorList>
    </citation>
    <scope>IDENTIFICATION</scope>
</reference>
<dbReference type="Gene3D" id="3.30.70.100">
    <property type="match status" value="1"/>
</dbReference>
<accession>A0A8C5S1Z7</accession>